<evidence type="ECO:0000313" key="2">
    <source>
        <dbReference type="EMBL" id="POZ83064.1"/>
    </source>
</evidence>
<evidence type="ECO:0000313" key="3">
    <source>
        <dbReference type="Proteomes" id="UP000238655"/>
    </source>
</evidence>
<reference evidence="2 3" key="1">
    <citation type="submission" date="2018-01" db="EMBL/GenBank/DDBJ databases">
        <title>Successful Treatment of Persistent Burkholderia cepacia Bacteremia with Ceftazidime-Avibactam.</title>
        <authorList>
            <person name="Tamma P."/>
            <person name="Fan Y."/>
            <person name="Bergman Y."/>
            <person name="Sick-Samuels A."/>
            <person name="Hsu A."/>
            <person name="Timp W."/>
            <person name="Simner P."/>
        </authorList>
    </citation>
    <scope>NUCLEOTIDE SEQUENCE [LARGE SCALE GENOMIC DNA]</scope>
    <source>
        <strain evidence="2 3">170816</strain>
    </source>
</reference>
<dbReference type="Proteomes" id="UP000238655">
    <property type="component" value="Chromosome 1"/>
</dbReference>
<name>A0A2S5DVD8_9BURK</name>
<sequence>MRVGRNRPARTRRFRPCIDYLADRVDSGRRPGDSRQPLSNRRRSPGRACTMRKSACMPTRVRQGQREHRQHPGHPGSPPRRIAAEHRSAVRP</sequence>
<feature type="compositionally biased region" description="Basic and acidic residues" evidence="1">
    <location>
        <begin position="82"/>
        <end position="92"/>
    </location>
</feature>
<dbReference type="EMBL" id="PQVP01000002">
    <property type="protein sequence ID" value="POZ83064.1"/>
    <property type="molecule type" value="Genomic_DNA"/>
</dbReference>
<feature type="compositionally biased region" description="Basic and acidic residues" evidence="1">
    <location>
        <begin position="24"/>
        <end position="33"/>
    </location>
</feature>
<evidence type="ECO:0000256" key="1">
    <source>
        <dbReference type="SAM" id="MobiDB-lite"/>
    </source>
</evidence>
<comment type="caution">
    <text evidence="2">The sequence shown here is derived from an EMBL/GenBank/DDBJ whole genome shotgun (WGS) entry which is preliminary data.</text>
</comment>
<organism evidence="2 3">
    <name type="scientific">Burkholderia contaminans</name>
    <dbReference type="NCBI Taxonomy" id="488447"/>
    <lineage>
        <taxon>Bacteria</taxon>
        <taxon>Pseudomonadati</taxon>
        <taxon>Pseudomonadota</taxon>
        <taxon>Betaproteobacteria</taxon>
        <taxon>Burkholderiales</taxon>
        <taxon>Burkholderiaceae</taxon>
        <taxon>Burkholderia</taxon>
        <taxon>Burkholderia cepacia complex</taxon>
    </lineage>
</organism>
<protein>
    <submittedName>
        <fullName evidence="2">Uncharacterized protein</fullName>
    </submittedName>
</protein>
<feature type="region of interest" description="Disordered" evidence="1">
    <location>
        <begin position="24"/>
        <end position="92"/>
    </location>
</feature>
<gene>
    <name evidence="2" type="ORF">C3743_23215</name>
</gene>
<proteinExistence type="predicted"/>
<dbReference type="AlphaFoldDB" id="A0A2S5DVD8"/>
<accession>A0A2S5DVD8</accession>